<evidence type="ECO:0000313" key="3">
    <source>
        <dbReference type="Proteomes" id="UP000308917"/>
    </source>
</evidence>
<feature type="transmembrane region" description="Helical" evidence="1">
    <location>
        <begin position="20"/>
        <end position="40"/>
    </location>
</feature>
<dbReference type="Proteomes" id="UP000308917">
    <property type="component" value="Unassembled WGS sequence"/>
</dbReference>
<organism evidence="2 3">
    <name type="scientific">Lampropedia puyangensis</name>
    <dbReference type="NCBI Taxonomy" id="1330072"/>
    <lineage>
        <taxon>Bacteria</taxon>
        <taxon>Pseudomonadati</taxon>
        <taxon>Pseudomonadota</taxon>
        <taxon>Betaproteobacteria</taxon>
        <taxon>Burkholderiales</taxon>
        <taxon>Comamonadaceae</taxon>
        <taxon>Lampropedia</taxon>
    </lineage>
</organism>
<reference evidence="2 3" key="1">
    <citation type="journal article" date="2015" name="Antonie Van Leeuwenhoek">
        <title>Lampropedia puyangensis sp. nov., isolated from symptomatic bark of Populus ? euramericana canker and emended description of Lampropedia hyalina (Ehrenberg 1832) Lee et al. 2004.</title>
        <authorList>
            <person name="Li Y."/>
            <person name="Wang T."/>
            <person name="Piao C.G."/>
            <person name="Wang L.F."/>
            <person name="Tian G.Z."/>
            <person name="Zhu T.H."/>
            <person name="Guo M.W."/>
        </authorList>
    </citation>
    <scope>NUCLEOTIDE SEQUENCE [LARGE SCALE GENOMIC DNA]</scope>
    <source>
        <strain evidence="2 3">2-bin</strain>
    </source>
</reference>
<dbReference type="OrthoDB" id="8904003at2"/>
<evidence type="ECO:0008006" key="4">
    <source>
        <dbReference type="Google" id="ProtNLM"/>
    </source>
</evidence>
<keyword evidence="1" id="KW-0812">Transmembrane</keyword>
<proteinExistence type="predicted"/>
<comment type="caution">
    <text evidence="2">The sequence shown here is derived from an EMBL/GenBank/DDBJ whole genome shotgun (WGS) entry which is preliminary data.</text>
</comment>
<sequence>MNTTSTEPARKRRLTKEQLLQLITGLVLVLIVVLFASTVVKRHLFAKQMLEDTIPRYERLLGIERSADNMQSLNKSSAQLLNTYAYPATKEASQIGTDIQQKLRSAFAGQQLSIQSSQVLQEEEDAALMAVPVELRIEGDVQSLRNALAILSEQRPVIQLRSINIQKSRKMNDNSPILLTIQAKFFAWRERP</sequence>
<dbReference type="InterPro" id="IPR034756">
    <property type="entry name" value="T2SSM_b"/>
</dbReference>
<gene>
    <name evidence="2" type="ORF">E9531_09645</name>
</gene>
<dbReference type="EMBL" id="STFG01000009">
    <property type="protein sequence ID" value="THU01037.1"/>
    <property type="molecule type" value="Genomic_DNA"/>
</dbReference>
<keyword evidence="1" id="KW-1133">Transmembrane helix</keyword>
<dbReference type="Gene3D" id="3.30.70.60">
    <property type="match status" value="1"/>
</dbReference>
<dbReference type="RefSeq" id="WP_136573552.1">
    <property type="nucleotide sequence ID" value="NZ_STFG01000009.1"/>
</dbReference>
<keyword evidence="3" id="KW-1185">Reference proteome</keyword>
<dbReference type="InterPro" id="IPR014717">
    <property type="entry name" value="Transl_elong_EF1B/ribsomal_bS6"/>
</dbReference>
<keyword evidence="1" id="KW-0472">Membrane</keyword>
<name>A0A4S8F216_9BURK</name>
<accession>A0A4S8F216</accession>
<protein>
    <recommendedName>
        <fullName evidence="4">General secretion pathway protein GspM</fullName>
    </recommendedName>
</protein>
<evidence type="ECO:0000256" key="1">
    <source>
        <dbReference type="SAM" id="Phobius"/>
    </source>
</evidence>
<dbReference type="AlphaFoldDB" id="A0A4S8F216"/>
<evidence type="ECO:0000313" key="2">
    <source>
        <dbReference type="EMBL" id="THU01037.1"/>
    </source>
</evidence>
<dbReference type="Pfam" id="PF10741">
    <property type="entry name" value="T2SSM_b"/>
    <property type="match status" value="1"/>
</dbReference>